<feature type="compositionally biased region" description="Basic and acidic residues" evidence="1">
    <location>
        <begin position="384"/>
        <end position="415"/>
    </location>
</feature>
<feature type="compositionally biased region" description="Basic and acidic residues" evidence="1">
    <location>
        <begin position="464"/>
        <end position="488"/>
    </location>
</feature>
<feature type="compositionally biased region" description="Polar residues" evidence="1">
    <location>
        <begin position="943"/>
        <end position="961"/>
    </location>
</feature>
<feature type="compositionally biased region" description="Low complexity" evidence="1">
    <location>
        <begin position="665"/>
        <end position="675"/>
    </location>
</feature>
<evidence type="ECO:0000256" key="1">
    <source>
        <dbReference type="SAM" id="MobiDB-lite"/>
    </source>
</evidence>
<accession>A0A8J1TI47</accession>
<feature type="region of interest" description="Disordered" evidence="1">
    <location>
        <begin position="942"/>
        <end position="975"/>
    </location>
</feature>
<dbReference type="GO" id="GO:0003682">
    <property type="term" value="F:chromatin binding"/>
    <property type="evidence" value="ECO:0007669"/>
    <property type="project" value="InterPro"/>
</dbReference>
<dbReference type="Proteomes" id="UP000749559">
    <property type="component" value="Unassembled WGS sequence"/>
</dbReference>
<evidence type="ECO:0000313" key="3">
    <source>
        <dbReference type="Proteomes" id="UP000749559"/>
    </source>
</evidence>
<reference evidence="2" key="1">
    <citation type="submission" date="2022-03" db="EMBL/GenBank/DDBJ databases">
        <authorList>
            <person name="Martin C."/>
        </authorList>
    </citation>
    <scope>NUCLEOTIDE SEQUENCE</scope>
</reference>
<dbReference type="InterPro" id="IPR055315">
    <property type="entry name" value="Cramped-like"/>
</dbReference>
<protein>
    <submittedName>
        <fullName evidence="2">Uncharacterized protein</fullName>
    </submittedName>
</protein>
<organism evidence="2 3">
    <name type="scientific">Owenia fusiformis</name>
    <name type="common">Polychaete worm</name>
    <dbReference type="NCBI Taxonomy" id="6347"/>
    <lineage>
        <taxon>Eukaryota</taxon>
        <taxon>Metazoa</taxon>
        <taxon>Spiralia</taxon>
        <taxon>Lophotrochozoa</taxon>
        <taxon>Annelida</taxon>
        <taxon>Polychaeta</taxon>
        <taxon>Sedentaria</taxon>
        <taxon>Canalipalpata</taxon>
        <taxon>Sabellida</taxon>
        <taxon>Oweniida</taxon>
        <taxon>Oweniidae</taxon>
        <taxon>Owenia</taxon>
    </lineage>
</organism>
<dbReference type="GO" id="GO:0007389">
    <property type="term" value="P:pattern specification process"/>
    <property type="evidence" value="ECO:0007669"/>
    <property type="project" value="TreeGrafter"/>
</dbReference>
<feature type="compositionally biased region" description="Basic and acidic residues" evidence="1">
    <location>
        <begin position="21"/>
        <end position="43"/>
    </location>
</feature>
<comment type="caution">
    <text evidence="2">The sequence shown here is derived from an EMBL/GenBank/DDBJ whole genome shotgun (WGS) entry which is preliminary data.</text>
</comment>
<dbReference type="PANTHER" id="PTHR21677">
    <property type="entry name" value="CRAMPED PROTEIN"/>
    <property type="match status" value="1"/>
</dbReference>
<feature type="compositionally biased region" description="Polar residues" evidence="1">
    <location>
        <begin position="489"/>
        <end position="498"/>
    </location>
</feature>
<sequence length="1068" mass="118275">MIMTLDGVGVVNDPKPTTKVQSKENTTERKNRQAKCENNKEETGETNTEGSLPRRRCIKRPRRDSSPTGSPPRKAAKEKKVTGTTPETKPRRKRIRDASSRRVWEIWSLEVKNAFFEGLNEFGKDFDAIHNLITTKCKKKGEEHLVKNKEQVRHFYYRTWHKIAKYVDIQEESEVKKTTQELYALINYGELRRKVRKLDDKNLDKLRELINKGSTSVKVNGKNIRVRTPVCRALKKLNNIETETKPDENIVKLPDYVTIEFKPKNNESWVRVQTLAQNPRLRMKVKLDKRAGNVLEFLKKKWRTPEEKQNLGTRPNSGEIFTVTTPSNVTMHPLVLKPIAKKPITGIGFEAYQEQIKIQGDLTGNSPKGKKSDKTEQSQLDSKGQSDKTSERTLEKEAAKAKHEDPSEPTEKDQIPDGPNESSDIKNERTDDAVVNTKGNIPTISAIKTDEPINTESDTGVRFTEMKDTKISETKLEDDTTKTNKMDDSSQVTNNNTDLSHDKQEPSTSAGASVEPNIEDGENENTKQLEVDIEGKVQEGLTHLNAGKITIAEIYLILGKPDVITLEYEWRKVKNTEMIYLSNLMNSLQRLIYLARAEHSDLNRLKEIGRGATPILCQCGKLKPKFSSPVKGTKSPTSRAPGKRGVRSPNTSKGSQRIIAPNANSPTSPKVSVSPTREKAGKDTVFRVPNKVPPVKLIPTAASNMPEQRLYKQFNNVAGNRANDIIMARPRRQRALVRRPMVVQRTLLPKTQVPHRQMVTLTMLPNSPHIAGTGSFMPLNQAGAGTPPAGITPPKIAPNYNSSNGSPILIQNSHQVAPVGQASTTSVGSPLMMQGPIVTSHQMTRTDSPIIFMNGVGSPDPGRQGSPITIQGMPQQAVNPISPGPKEIEISIPENGGPSVNMPNLSSLLDISMPGFDGERSMSLDGDVSLQDMLAHAIKKSGIAQTPKKNQQPENPISPNKSLFKICPPSPGPETQWMNSLNGMGDFSFSQLLGGDASPEKRGQLDLPSAVLNDASRDSVNSRFDVDVQSAMQTMFSENSLDFGNKFADLAAQVAATPETPRKHNDLV</sequence>
<keyword evidence="3" id="KW-1185">Reference proteome</keyword>
<feature type="region of interest" description="Disordered" evidence="1">
    <location>
        <begin position="361"/>
        <end position="524"/>
    </location>
</feature>
<proteinExistence type="predicted"/>
<dbReference type="OrthoDB" id="515799at2759"/>
<dbReference type="AlphaFoldDB" id="A0A8J1TI47"/>
<evidence type="ECO:0000313" key="2">
    <source>
        <dbReference type="EMBL" id="CAH1778154.1"/>
    </source>
</evidence>
<dbReference type="EMBL" id="CAIIXF020000002">
    <property type="protein sequence ID" value="CAH1778154.1"/>
    <property type="molecule type" value="Genomic_DNA"/>
</dbReference>
<feature type="compositionally biased region" description="Basic and acidic residues" evidence="1">
    <location>
        <begin position="423"/>
        <end position="432"/>
    </location>
</feature>
<dbReference type="GO" id="GO:0005634">
    <property type="term" value="C:nucleus"/>
    <property type="evidence" value="ECO:0007669"/>
    <property type="project" value="TreeGrafter"/>
</dbReference>
<name>A0A8J1TI47_OWEFU</name>
<feature type="compositionally biased region" description="Basic residues" evidence="1">
    <location>
        <begin position="53"/>
        <end position="62"/>
    </location>
</feature>
<feature type="region of interest" description="Disordered" evidence="1">
    <location>
        <begin position="626"/>
        <end position="680"/>
    </location>
</feature>
<gene>
    <name evidence="2" type="ORF">OFUS_LOCUS5117</name>
</gene>
<feature type="region of interest" description="Disordered" evidence="1">
    <location>
        <begin position="1"/>
        <end position="96"/>
    </location>
</feature>
<dbReference type="PANTHER" id="PTHR21677:SF1">
    <property type="entry name" value="PROTEIN CRAMPED-LIKE"/>
    <property type="match status" value="1"/>
</dbReference>